<dbReference type="EMBL" id="PQXN01000180">
    <property type="protein sequence ID" value="TGO50591.1"/>
    <property type="molecule type" value="Genomic_DNA"/>
</dbReference>
<comment type="caution">
    <text evidence="1">The sequence shown here is derived from an EMBL/GenBank/DDBJ whole genome shotgun (WGS) entry which is preliminary data.</text>
</comment>
<reference evidence="1 2" key="1">
    <citation type="submission" date="2017-12" db="EMBL/GenBank/DDBJ databases">
        <title>Comparative genomics of Botrytis spp.</title>
        <authorList>
            <person name="Valero-Jimenez C.A."/>
            <person name="Tapia P."/>
            <person name="Veloso J."/>
            <person name="Silva-Moreno E."/>
            <person name="Staats M."/>
            <person name="Valdes J.H."/>
            <person name="Van Kan J.A.L."/>
        </authorList>
    </citation>
    <scope>NUCLEOTIDE SEQUENCE [LARGE SCALE GENOMIC DNA]</scope>
    <source>
        <strain evidence="1 2">MUCL11595</strain>
    </source>
</reference>
<dbReference type="AlphaFoldDB" id="A0A4Z1HPE7"/>
<organism evidence="1 2">
    <name type="scientific">Botryotinia convoluta</name>
    <dbReference type="NCBI Taxonomy" id="54673"/>
    <lineage>
        <taxon>Eukaryota</taxon>
        <taxon>Fungi</taxon>
        <taxon>Dikarya</taxon>
        <taxon>Ascomycota</taxon>
        <taxon>Pezizomycotina</taxon>
        <taxon>Leotiomycetes</taxon>
        <taxon>Helotiales</taxon>
        <taxon>Sclerotiniaceae</taxon>
        <taxon>Botryotinia</taxon>
    </lineage>
</organism>
<keyword evidence="2" id="KW-1185">Reference proteome</keyword>
<name>A0A4Z1HPE7_9HELO</name>
<sequence length="361" mass="41425">MEAVQKCQEYFAKNIMHWGDTNYIWVEKVTFSSGLLSQAYCIAAYNEALNFHNRPHSWSRELMDLTNVNESAVKRFTKSFSKLPIFGQVLNEARHTVFPRKNMAKDSYLEYIPITWTICNKYFGAFLSNEILWDMMTVSMLKYKVDEFMETAVHDAFNNDLESANCIICRITIQSKEKFYGKPTSTKFDQSDAAILADNLETDSINGDDANHDIEMILQRFASHIFSNPKVNPQGAGLAQVLETFIMANSDQIHDNQVLGEYNPLYSRSIEVINFSEPGQTYFDWVHTTSAAHASCLYSFSYFLCLNSFNMSRHGSFSTIQQKQLAQDLRGHLAAMCRQYNDIGSVNRDRLEPNPNSINFH</sequence>
<proteinExistence type="predicted"/>
<dbReference type="Proteomes" id="UP000297527">
    <property type="component" value="Unassembled WGS sequence"/>
</dbReference>
<dbReference type="OrthoDB" id="3522442at2759"/>
<evidence type="ECO:0000313" key="1">
    <source>
        <dbReference type="EMBL" id="TGO50591.1"/>
    </source>
</evidence>
<gene>
    <name evidence="1" type="ORF">BCON_0180g00170</name>
</gene>
<accession>A0A4Z1HPE7</accession>
<evidence type="ECO:0000313" key="2">
    <source>
        <dbReference type="Proteomes" id="UP000297527"/>
    </source>
</evidence>
<protein>
    <submittedName>
        <fullName evidence="1">Uncharacterized protein</fullName>
    </submittedName>
</protein>